<evidence type="ECO:0008006" key="3">
    <source>
        <dbReference type="Google" id="ProtNLM"/>
    </source>
</evidence>
<dbReference type="Proteomes" id="UP001247620">
    <property type="component" value="Unassembled WGS sequence"/>
</dbReference>
<name>A0ABU1T4Z3_9SPHI</name>
<gene>
    <name evidence="1" type="ORF">J2W55_000231</name>
</gene>
<dbReference type="EMBL" id="JAVDUU010000001">
    <property type="protein sequence ID" value="MDR6940403.1"/>
    <property type="molecule type" value="Genomic_DNA"/>
</dbReference>
<proteinExistence type="predicted"/>
<evidence type="ECO:0000313" key="1">
    <source>
        <dbReference type="EMBL" id="MDR6940403.1"/>
    </source>
</evidence>
<dbReference type="InterPro" id="IPR029044">
    <property type="entry name" value="Nucleotide-diphossugar_trans"/>
</dbReference>
<evidence type="ECO:0000313" key="2">
    <source>
        <dbReference type="Proteomes" id="UP001247620"/>
    </source>
</evidence>
<accession>A0ABU1T4Z3</accession>
<dbReference type="RefSeq" id="WP_310091016.1">
    <property type="nucleotide sequence ID" value="NZ_JAVDUU010000001.1"/>
</dbReference>
<comment type="caution">
    <text evidence="1">The sequence shown here is derived from an EMBL/GenBank/DDBJ whole genome shotgun (WGS) entry which is preliminary data.</text>
</comment>
<protein>
    <recommendedName>
        <fullName evidence="3">Glycosyltransferase family 2 protein</fullName>
    </recommendedName>
</protein>
<dbReference type="SUPFAM" id="SSF53448">
    <property type="entry name" value="Nucleotide-diphospho-sugar transferases"/>
    <property type="match status" value="1"/>
</dbReference>
<sequence length="319" mass="36571">MNNKVSLQINLAPGDYPHARHILPHQLKTLTGQVDEVILTLDTRPGKGRFSEGWNKYAALLNEYLHQEIEPSFNVKIIPVDYSATVRTKIARYFFGTDHMPEKDFRGGPFYAYFFGLFSATHNLVFHLDSDMFLGGGSKTWVQEACDFFQNDPSCLIISPLPGPPQPDGKLIDQLVINKLNNHTYQLDGMSTRVFMINKALFKDHKLTFVKPAARSQLKAMVQGNPNADLPEHLILSFMKKHHFKRIDFLGTATGLWSLHPPYRTTGFYKKLPELIKQVETNDLPVAQQGFYDIIDEVCDWTEAREKIAANRWWKTLFK</sequence>
<reference evidence="1 2" key="1">
    <citation type="submission" date="2023-07" db="EMBL/GenBank/DDBJ databases">
        <title>Sorghum-associated microbial communities from plants grown in Nebraska, USA.</title>
        <authorList>
            <person name="Schachtman D."/>
        </authorList>
    </citation>
    <scope>NUCLEOTIDE SEQUENCE [LARGE SCALE GENOMIC DNA]</scope>
    <source>
        <strain evidence="1 2">3262</strain>
    </source>
</reference>
<organism evidence="1 2">
    <name type="scientific">Mucilaginibacter pocheonensis</name>
    <dbReference type="NCBI Taxonomy" id="398050"/>
    <lineage>
        <taxon>Bacteria</taxon>
        <taxon>Pseudomonadati</taxon>
        <taxon>Bacteroidota</taxon>
        <taxon>Sphingobacteriia</taxon>
        <taxon>Sphingobacteriales</taxon>
        <taxon>Sphingobacteriaceae</taxon>
        <taxon>Mucilaginibacter</taxon>
    </lineage>
</organism>
<keyword evidence="2" id="KW-1185">Reference proteome</keyword>